<keyword evidence="5" id="KW-1185">Reference proteome</keyword>
<dbReference type="AlphaFoldDB" id="A0AAV4FRX4"/>
<dbReference type="GO" id="GO:0007266">
    <property type="term" value="P:Rho protein signal transduction"/>
    <property type="evidence" value="ECO:0007669"/>
    <property type="project" value="TreeGrafter"/>
</dbReference>
<sequence>MRREDDDRYRKGVRNGGPAFDSSRFSTDYLDQTSLSDFRSNEPKFELDHLATFAAGTRNGVIHAEDGLRKLRQMENTTGIWSMRCVLIVERGNLVILDNSTAEELERFPIQQVQDPTAIFKNDRREIYNNLILFTIVDDAKRRGSSADMHIFQSCKSPAQEIVDEVLAAKSGQQRIYPPGGGSRIPPPPMGPAPEPPYDLQAMSFGGQQRSFITRVGDLREKEDYTGGSTEILERDVVSTLGVEVKIMITIMLAMMSMVSTLVASGTS</sequence>
<keyword evidence="4" id="KW-0675">Receptor</keyword>
<feature type="compositionally biased region" description="Basic and acidic residues" evidence="1">
    <location>
        <begin position="1"/>
        <end position="10"/>
    </location>
</feature>
<evidence type="ECO:0000313" key="5">
    <source>
        <dbReference type="Proteomes" id="UP000762676"/>
    </source>
</evidence>
<dbReference type="SUPFAM" id="SSF50729">
    <property type="entry name" value="PH domain-like"/>
    <property type="match status" value="1"/>
</dbReference>
<keyword evidence="4" id="KW-0418">Kinase</keyword>
<dbReference type="GO" id="GO:0003779">
    <property type="term" value="F:actin binding"/>
    <property type="evidence" value="ECO:0007669"/>
    <property type="project" value="TreeGrafter"/>
</dbReference>
<dbReference type="EMBL" id="BMAT01004579">
    <property type="protein sequence ID" value="GFR76122.1"/>
    <property type="molecule type" value="Genomic_DNA"/>
</dbReference>
<dbReference type="PANTHER" id="PTHR12287:SF23">
    <property type="entry name" value="AROUSER, ISOFORM A-RELATED"/>
    <property type="match status" value="1"/>
</dbReference>
<dbReference type="InterPro" id="IPR013625">
    <property type="entry name" value="PTB"/>
</dbReference>
<comment type="caution">
    <text evidence="4">The sequence shown here is derived from an EMBL/GenBank/DDBJ whole genome shotgun (WGS) entry which is preliminary data.</text>
</comment>
<evidence type="ECO:0000256" key="1">
    <source>
        <dbReference type="SAM" id="MobiDB-lite"/>
    </source>
</evidence>
<dbReference type="InterPro" id="IPR039801">
    <property type="entry name" value="EPS8-like"/>
</dbReference>
<keyword evidence="2" id="KW-0472">Membrane</keyword>
<proteinExistence type="predicted"/>
<evidence type="ECO:0000313" key="4">
    <source>
        <dbReference type="EMBL" id="GFR76122.1"/>
    </source>
</evidence>
<dbReference type="InterPro" id="IPR011993">
    <property type="entry name" value="PH-like_dom_sf"/>
</dbReference>
<dbReference type="Pfam" id="PF08416">
    <property type="entry name" value="PTB"/>
    <property type="match status" value="1"/>
</dbReference>
<keyword evidence="4" id="KW-0808">Transferase</keyword>
<dbReference type="GO" id="GO:0035023">
    <property type="term" value="P:regulation of Rho protein signal transduction"/>
    <property type="evidence" value="ECO:0007669"/>
    <property type="project" value="TreeGrafter"/>
</dbReference>
<feature type="region of interest" description="Disordered" evidence="1">
    <location>
        <begin position="1"/>
        <end position="24"/>
    </location>
</feature>
<reference evidence="4 5" key="1">
    <citation type="journal article" date="2021" name="Elife">
        <title>Chloroplast acquisition without the gene transfer in kleptoplastic sea slugs, Plakobranchus ocellatus.</title>
        <authorList>
            <person name="Maeda T."/>
            <person name="Takahashi S."/>
            <person name="Yoshida T."/>
            <person name="Shimamura S."/>
            <person name="Takaki Y."/>
            <person name="Nagai Y."/>
            <person name="Toyoda A."/>
            <person name="Suzuki Y."/>
            <person name="Arimoto A."/>
            <person name="Ishii H."/>
            <person name="Satoh N."/>
            <person name="Nishiyama T."/>
            <person name="Hasebe M."/>
            <person name="Maruyama T."/>
            <person name="Minagawa J."/>
            <person name="Obokata J."/>
            <person name="Shigenobu S."/>
        </authorList>
    </citation>
    <scope>NUCLEOTIDE SEQUENCE [LARGE SCALE GENOMIC DNA]</scope>
</reference>
<evidence type="ECO:0000259" key="3">
    <source>
        <dbReference type="Pfam" id="PF08416"/>
    </source>
</evidence>
<name>A0AAV4FRX4_9GAST</name>
<keyword evidence="2" id="KW-0812">Transmembrane</keyword>
<dbReference type="GO" id="GO:0005886">
    <property type="term" value="C:plasma membrane"/>
    <property type="evidence" value="ECO:0007669"/>
    <property type="project" value="TreeGrafter"/>
</dbReference>
<feature type="transmembrane region" description="Helical" evidence="2">
    <location>
        <begin position="245"/>
        <end position="265"/>
    </location>
</feature>
<keyword evidence="2" id="KW-1133">Transmembrane helix</keyword>
<dbReference type="GO" id="GO:0016301">
    <property type="term" value="F:kinase activity"/>
    <property type="evidence" value="ECO:0007669"/>
    <property type="project" value="UniProtKB-KW"/>
</dbReference>
<dbReference type="Gene3D" id="2.30.29.30">
    <property type="entry name" value="Pleckstrin-homology domain (PH domain)/Phosphotyrosine-binding domain (PTB)"/>
    <property type="match status" value="1"/>
</dbReference>
<evidence type="ECO:0000256" key="2">
    <source>
        <dbReference type="SAM" id="Phobius"/>
    </source>
</evidence>
<dbReference type="PANTHER" id="PTHR12287">
    <property type="entry name" value="EPIDERMAL GROWTH FACTOR RECEPTOR KINASE SUBSTRATE EPS8-RELATED PROTEIN"/>
    <property type="match status" value="1"/>
</dbReference>
<protein>
    <submittedName>
        <fullName evidence="4">Epidermal growth factor receptor kinase substrate 8</fullName>
    </submittedName>
</protein>
<gene>
    <name evidence="4" type="ORF">ElyMa_002204500</name>
</gene>
<dbReference type="Proteomes" id="UP000762676">
    <property type="component" value="Unassembled WGS sequence"/>
</dbReference>
<feature type="domain" description="PTB" evidence="3">
    <location>
        <begin position="46"/>
        <end position="169"/>
    </location>
</feature>
<organism evidence="4 5">
    <name type="scientific">Elysia marginata</name>
    <dbReference type="NCBI Taxonomy" id="1093978"/>
    <lineage>
        <taxon>Eukaryota</taxon>
        <taxon>Metazoa</taxon>
        <taxon>Spiralia</taxon>
        <taxon>Lophotrochozoa</taxon>
        <taxon>Mollusca</taxon>
        <taxon>Gastropoda</taxon>
        <taxon>Heterobranchia</taxon>
        <taxon>Euthyneura</taxon>
        <taxon>Panpulmonata</taxon>
        <taxon>Sacoglossa</taxon>
        <taxon>Placobranchoidea</taxon>
        <taxon>Plakobranchidae</taxon>
        <taxon>Elysia</taxon>
    </lineage>
</organism>
<accession>A0AAV4FRX4</accession>